<dbReference type="EMBL" id="BJLH01000002">
    <property type="protein sequence ID" value="GEA59422.1"/>
    <property type="molecule type" value="Genomic_DNA"/>
</dbReference>
<dbReference type="InterPro" id="IPR000335">
    <property type="entry name" value="Bleomycin-R"/>
</dbReference>
<keyword evidence="3" id="KW-1185">Reference proteome</keyword>
<dbReference type="Proteomes" id="UP000318242">
    <property type="component" value="Unassembled WGS sequence"/>
</dbReference>
<keyword evidence="1" id="KW-0046">Antibiotic resistance</keyword>
<evidence type="ECO:0000313" key="2">
    <source>
        <dbReference type="EMBL" id="GEA59422.1"/>
    </source>
</evidence>
<sequence length="136" mass="15890">MSLRVVPELYCRDIEENKHFFVEVLNFSVKYERLSEQFLYLTKDGVDLMLEGIDSNSRKWLVAATEFPFGRGVNFQWDVTDIKTLYTHVTSVAKDSIYLELETKSYLCGSQMATQNQFIVQTPDGYLFRFCEDVLD</sequence>
<evidence type="ECO:0000313" key="3">
    <source>
        <dbReference type="Proteomes" id="UP000318242"/>
    </source>
</evidence>
<proteinExistence type="predicted"/>
<name>A0A4Y3IK84_9VIBR</name>
<dbReference type="Gene3D" id="3.10.180.10">
    <property type="entry name" value="2,3-Dihydroxybiphenyl 1,2-Dioxygenase, domain 1"/>
    <property type="match status" value="1"/>
</dbReference>
<dbReference type="SUPFAM" id="SSF54593">
    <property type="entry name" value="Glyoxalase/Bleomycin resistance protein/Dihydroxybiphenyl dioxygenase"/>
    <property type="match status" value="1"/>
</dbReference>
<organism evidence="2 3">
    <name type="scientific">Vibrio comitans NBRC 102076</name>
    <dbReference type="NCBI Taxonomy" id="1219078"/>
    <lineage>
        <taxon>Bacteria</taxon>
        <taxon>Pseudomonadati</taxon>
        <taxon>Pseudomonadota</taxon>
        <taxon>Gammaproteobacteria</taxon>
        <taxon>Vibrionales</taxon>
        <taxon>Vibrionaceae</taxon>
        <taxon>Vibrio</taxon>
    </lineage>
</organism>
<dbReference type="AlphaFoldDB" id="A0A4Y3IK84"/>
<protein>
    <submittedName>
        <fullName evidence="2">Aldoketomutase</fullName>
    </submittedName>
</protein>
<evidence type="ECO:0000256" key="1">
    <source>
        <dbReference type="ARBA" id="ARBA00023251"/>
    </source>
</evidence>
<dbReference type="RefSeq" id="WP_141269233.1">
    <property type="nucleotide sequence ID" value="NZ_BJLH01000002.1"/>
</dbReference>
<comment type="caution">
    <text evidence="2">The sequence shown here is derived from an EMBL/GenBank/DDBJ whole genome shotgun (WGS) entry which is preliminary data.</text>
</comment>
<dbReference type="OrthoDB" id="284897at2"/>
<accession>A0A4Y3IK84</accession>
<dbReference type="InterPro" id="IPR029068">
    <property type="entry name" value="Glyas_Bleomycin-R_OHBP_Dase"/>
</dbReference>
<gene>
    <name evidence="2" type="ORF">VCO01S_06150</name>
</gene>
<reference evidence="2 3" key="1">
    <citation type="submission" date="2019-06" db="EMBL/GenBank/DDBJ databases">
        <title>Whole genome shotgun sequence of Vibrio comitans NBRC 102076.</title>
        <authorList>
            <person name="Hosoyama A."/>
            <person name="Uohara A."/>
            <person name="Ohji S."/>
            <person name="Ichikawa N."/>
        </authorList>
    </citation>
    <scope>NUCLEOTIDE SEQUENCE [LARGE SCALE GENOMIC DNA]</scope>
    <source>
        <strain evidence="2 3">NBRC 102076</strain>
    </source>
</reference>
<dbReference type="GO" id="GO:0046677">
    <property type="term" value="P:response to antibiotic"/>
    <property type="evidence" value="ECO:0007669"/>
    <property type="project" value="UniProtKB-KW"/>
</dbReference>
<dbReference type="CDD" id="cd08349">
    <property type="entry name" value="BLMA_like"/>
    <property type="match status" value="1"/>
</dbReference>